<dbReference type="PANTHER" id="PTHR43767">
    <property type="entry name" value="LONG-CHAIN-FATTY-ACID--COA LIGASE"/>
    <property type="match status" value="1"/>
</dbReference>
<protein>
    <recommendedName>
        <fullName evidence="5">Long-chain-fatty-acid--CoA ligase</fullName>
        <ecNumber evidence="4">6.2.1.3</ecNumber>
    </recommendedName>
    <alternativeName>
        <fullName evidence="6">Long-chain acyl-CoA synthetase</fullName>
    </alternativeName>
</protein>
<comment type="caution">
    <text evidence="9">The sequence shown here is derived from an EMBL/GenBank/DDBJ whole genome shotgun (WGS) entry which is preliminary data.</text>
</comment>
<dbReference type="EMBL" id="WMET01000005">
    <property type="protein sequence ID" value="MYL21511.1"/>
    <property type="molecule type" value="Genomic_DNA"/>
</dbReference>
<dbReference type="Pfam" id="PF13193">
    <property type="entry name" value="AMP-binding_C"/>
    <property type="match status" value="1"/>
</dbReference>
<organism evidence="9 10">
    <name type="scientific">Halobacillus litoralis</name>
    <dbReference type="NCBI Taxonomy" id="45668"/>
    <lineage>
        <taxon>Bacteria</taxon>
        <taxon>Bacillati</taxon>
        <taxon>Bacillota</taxon>
        <taxon>Bacilli</taxon>
        <taxon>Bacillales</taxon>
        <taxon>Bacillaceae</taxon>
        <taxon>Halobacillus</taxon>
    </lineage>
</organism>
<evidence type="ECO:0000313" key="9">
    <source>
        <dbReference type="EMBL" id="MYL21511.1"/>
    </source>
</evidence>
<keyword evidence="3" id="KW-0436">Ligase</keyword>
<proteinExistence type="predicted"/>
<evidence type="ECO:0000259" key="8">
    <source>
        <dbReference type="Pfam" id="PF13193"/>
    </source>
</evidence>
<name>A0A845DV21_9BACI</name>
<comment type="pathway">
    <text evidence="2">Lipid metabolism; fatty acid beta-oxidation.</text>
</comment>
<dbReference type="Gene3D" id="3.30.300.30">
    <property type="match status" value="1"/>
</dbReference>
<evidence type="ECO:0000256" key="2">
    <source>
        <dbReference type="ARBA" id="ARBA00005005"/>
    </source>
</evidence>
<dbReference type="InterPro" id="IPR045851">
    <property type="entry name" value="AMP-bd_C_sf"/>
</dbReference>
<evidence type="ECO:0000256" key="3">
    <source>
        <dbReference type="ARBA" id="ARBA00022598"/>
    </source>
</evidence>
<dbReference type="GO" id="GO:0004467">
    <property type="term" value="F:long-chain fatty acid-CoA ligase activity"/>
    <property type="evidence" value="ECO:0007669"/>
    <property type="project" value="UniProtKB-EC"/>
</dbReference>
<dbReference type="Gene3D" id="3.40.50.12780">
    <property type="entry name" value="N-terminal domain of ligase-like"/>
    <property type="match status" value="1"/>
</dbReference>
<evidence type="ECO:0000256" key="5">
    <source>
        <dbReference type="ARBA" id="ARBA00039545"/>
    </source>
</evidence>
<evidence type="ECO:0000256" key="1">
    <source>
        <dbReference type="ARBA" id="ARBA00004170"/>
    </source>
</evidence>
<evidence type="ECO:0000256" key="6">
    <source>
        <dbReference type="ARBA" id="ARBA00042773"/>
    </source>
</evidence>
<dbReference type="InterPro" id="IPR025110">
    <property type="entry name" value="AMP-bd_C"/>
</dbReference>
<comment type="subcellular location">
    <subcellularLocation>
        <location evidence="1">Membrane</location>
        <topology evidence="1">Peripheral membrane protein</topology>
    </subcellularLocation>
</comment>
<dbReference type="Pfam" id="PF00501">
    <property type="entry name" value="AMP-binding"/>
    <property type="match status" value="1"/>
</dbReference>
<dbReference type="GO" id="GO:0016020">
    <property type="term" value="C:membrane"/>
    <property type="evidence" value="ECO:0007669"/>
    <property type="project" value="UniProtKB-SubCell"/>
</dbReference>
<evidence type="ECO:0000313" key="10">
    <source>
        <dbReference type="Proteomes" id="UP000460949"/>
    </source>
</evidence>
<dbReference type="AlphaFoldDB" id="A0A845DV21"/>
<feature type="domain" description="AMP-dependent synthetase/ligase" evidence="7">
    <location>
        <begin position="94"/>
        <end position="254"/>
    </location>
</feature>
<feature type="domain" description="AMP-binding enzyme C-terminal" evidence="8">
    <location>
        <begin position="333"/>
        <end position="410"/>
    </location>
</feature>
<dbReference type="SUPFAM" id="SSF56801">
    <property type="entry name" value="Acetyl-CoA synthetase-like"/>
    <property type="match status" value="1"/>
</dbReference>
<dbReference type="EC" id="6.2.1.3" evidence="4"/>
<dbReference type="PANTHER" id="PTHR43767:SF8">
    <property type="entry name" value="LONG-CHAIN-FATTY-ACID--COA LIGASE"/>
    <property type="match status" value="1"/>
</dbReference>
<dbReference type="CDD" id="cd04433">
    <property type="entry name" value="AFD_class_I"/>
    <property type="match status" value="1"/>
</dbReference>
<dbReference type="InterPro" id="IPR050237">
    <property type="entry name" value="ATP-dep_AMP-bd_enzyme"/>
</dbReference>
<evidence type="ECO:0000256" key="4">
    <source>
        <dbReference type="ARBA" id="ARBA00026121"/>
    </source>
</evidence>
<dbReference type="InterPro" id="IPR000873">
    <property type="entry name" value="AMP-dep_synth/lig_dom"/>
</dbReference>
<evidence type="ECO:0000259" key="7">
    <source>
        <dbReference type="Pfam" id="PF00501"/>
    </source>
</evidence>
<dbReference type="Proteomes" id="UP000460949">
    <property type="component" value="Unassembled WGS sequence"/>
</dbReference>
<gene>
    <name evidence="9" type="ORF">GLW04_16525</name>
</gene>
<accession>A0A845DV21</accession>
<dbReference type="RefSeq" id="WP_160839280.1">
    <property type="nucleotide sequence ID" value="NZ_WMET01000005.1"/>
</dbReference>
<sequence length="414" mass="46662">MKDLFLAAGGCHYTYEQLLKDVGSRGKKCSRIFVKGNEPYQIFVSVVHSLWLDYPVELLDGDFSEEELNKMGIQSADLQPSLIDRRSEHPPSYEDVTALLRPKNWTLSLYTSGTTGRPKKVTHRYDALTRQVKTGSRWENQVWGFAYNPTHMAGLQVFFQAFNNKNPMIYAFGEEQKQLPDLIDHYQITHLSATATYYRNIFPRLQSKVYPGVKRVTFGGEGFDERLSEKMKQTFPHAQIRNVYASTEAGSVFAGNGRTFTLSSSTKDLVKINEHQELLIHHSLVGALENAADVGEWLNTGDVVQEIGENQFVFVSRNSDFINVGGYRVNPLEVEAVLTAVPGVEDAVVKGKKNSVTGNLLTAELVKAADAEEDQVKEAVRKHAADTLQPWKVPRMLTFVEEIRKTRTGKKVRE</sequence>
<reference evidence="9 10" key="1">
    <citation type="submission" date="2019-11" db="EMBL/GenBank/DDBJ databases">
        <title>Genome sequences of 17 halophilic strains isolated from different environments.</title>
        <authorList>
            <person name="Furrow R.E."/>
        </authorList>
    </citation>
    <scope>NUCLEOTIDE SEQUENCE [LARGE SCALE GENOMIC DNA]</scope>
    <source>
        <strain evidence="9 10">22511_23_Filter</strain>
    </source>
</reference>
<dbReference type="InterPro" id="IPR042099">
    <property type="entry name" value="ANL_N_sf"/>
</dbReference>